<evidence type="ECO:0008006" key="3">
    <source>
        <dbReference type="Google" id="ProtNLM"/>
    </source>
</evidence>
<proteinExistence type="predicted"/>
<protein>
    <recommendedName>
        <fullName evidence="3">Lipoprotein</fullName>
    </recommendedName>
</protein>
<dbReference type="AlphaFoldDB" id="A0A6J4PTD5"/>
<keyword evidence="1" id="KW-0732">Signal</keyword>
<feature type="chain" id="PRO_5026744464" description="Lipoprotein" evidence="1">
    <location>
        <begin position="34"/>
        <end position="123"/>
    </location>
</feature>
<evidence type="ECO:0000313" key="2">
    <source>
        <dbReference type="EMBL" id="CAA9419087.1"/>
    </source>
</evidence>
<evidence type="ECO:0000256" key="1">
    <source>
        <dbReference type="SAM" id="SignalP"/>
    </source>
</evidence>
<gene>
    <name evidence="2" type="ORF">AVDCRST_MAG78-899</name>
</gene>
<feature type="signal peptide" evidence="1">
    <location>
        <begin position="1"/>
        <end position="33"/>
    </location>
</feature>
<name>A0A6J4PTD5_9ACTN</name>
<accession>A0A6J4PTD5</accession>
<organism evidence="2">
    <name type="scientific">uncultured Rubrobacteraceae bacterium</name>
    <dbReference type="NCBI Taxonomy" id="349277"/>
    <lineage>
        <taxon>Bacteria</taxon>
        <taxon>Bacillati</taxon>
        <taxon>Actinomycetota</taxon>
        <taxon>Rubrobacteria</taxon>
        <taxon>Rubrobacterales</taxon>
        <taxon>Rubrobacteraceae</taxon>
        <taxon>environmental samples</taxon>
    </lineage>
</organism>
<sequence>MDARPKIRRRSASVTLGVAAVLVATLSGCSASADEEDYEYGAICANQDTQQRVDDEDDCDEAGSYGWYFIPVGATAPAIGERVGDGSFAGPSRDEAVCYGGVPREGGEVTQGGFGACSSAVGG</sequence>
<dbReference type="EMBL" id="CADCVB010000068">
    <property type="protein sequence ID" value="CAA9419087.1"/>
    <property type="molecule type" value="Genomic_DNA"/>
</dbReference>
<dbReference type="PROSITE" id="PS51257">
    <property type="entry name" value="PROKAR_LIPOPROTEIN"/>
    <property type="match status" value="1"/>
</dbReference>
<reference evidence="2" key="1">
    <citation type="submission" date="2020-02" db="EMBL/GenBank/DDBJ databases">
        <authorList>
            <person name="Meier V. D."/>
        </authorList>
    </citation>
    <scope>NUCLEOTIDE SEQUENCE</scope>
    <source>
        <strain evidence="2">AVDCRST_MAG78</strain>
    </source>
</reference>